<keyword evidence="3" id="KW-1185">Reference proteome</keyword>
<dbReference type="PANTHER" id="PTHR33678:SF1">
    <property type="entry name" value="BLL1576 PROTEIN"/>
    <property type="match status" value="1"/>
</dbReference>
<dbReference type="InterPro" id="IPR052344">
    <property type="entry name" value="Transposase-related"/>
</dbReference>
<dbReference type="AlphaFoldDB" id="A0A1H3BYJ5"/>
<reference evidence="2 3" key="1">
    <citation type="submission" date="2016-10" db="EMBL/GenBank/DDBJ databases">
        <authorList>
            <person name="de Groot N.N."/>
        </authorList>
    </citation>
    <scope>NUCLEOTIDE SEQUENCE [LARGE SCALE GENOMIC DNA]</scope>
    <source>
        <strain evidence="2 3">Nm1</strain>
    </source>
</reference>
<evidence type="ECO:0000313" key="3">
    <source>
        <dbReference type="Proteomes" id="UP000198640"/>
    </source>
</evidence>
<dbReference type="InterPro" id="IPR004291">
    <property type="entry name" value="Transposase_IS66_central"/>
</dbReference>
<protein>
    <submittedName>
        <fullName evidence="2">Transposase</fullName>
    </submittedName>
</protein>
<evidence type="ECO:0000259" key="1">
    <source>
        <dbReference type="Pfam" id="PF03050"/>
    </source>
</evidence>
<evidence type="ECO:0000313" key="2">
    <source>
        <dbReference type="EMBL" id="SDX46960.1"/>
    </source>
</evidence>
<proteinExistence type="predicted"/>
<dbReference type="Proteomes" id="UP000198640">
    <property type="component" value="Unassembled WGS sequence"/>
</dbReference>
<gene>
    <name evidence="2" type="ORF">SAMN05421881_10021</name>
</gene>
<sequence>MLQAILTDVKAQGDVLPTEQAEHYTQRYRALLKQAENECPAPDETKKPGQRGRVKRSKARNLLERLQLYEQDVLRFMTNPIVPFTNNQGENDIRMIKVHQKISGCFRSKEGADIFCRVRSYLSTCRKNNVSASEALSLLFAGKLPDFMLQND</sequence>
<dbReference type="STRING" id="44576.SAMN05421881_10021"/>
<dbReference type="Pfam" id="PF03050">
    <property type="entry name" value="DDE_Tnp_IS66"/>
    <property type="match status" value="1"/>
</dbReference>
<feature type="domain" description="Transposase IS66 central" evidence="1">
    <location>
        <begin position="25"/>
        <end position="113"/>
    </location>
</feature>
<dbReference type="PANTHER" id="PTHR33678">
    <property type="entry name" value="BLL1576 PROTEIN"/>
    <property type="match status" value="1"/>
</dbReference>
<accession>A0A1H3BYJ5</accession>
<organism evidence="2 3">
    <name type="scientific">Nitrosomonas halophila</name>
    <dbReference type="NCBI Taxonomy" id="44576"/>
    <lineage>
        <taxon>Bacteria</taxon>
        <taxon>Pseudomonadati</taxon>
        <taxon>Pseudomonadota</taxon>
        <taxon>Betaproteobacteria</taxon>
        <taxon>Nitrosomonadales</taxon>
        <taxon>Nitrosomonadaceae</taxon>
        <taxon>Nitrosomonas</taxon>
    </lineage>
</organism>
<name>A0A1H3BYJ5_9PROT</name>
<dbReference type="EMBL" id="FNOY01000002">
    <property type="protein sequence ID" value="SDX46960.1"/>
    <property type="molecule type" value="Genomic_DNA"/>
</dbReference>